<accession>A0A9Q2FKX6</accession>
<evidence type="ECO:0000313" key="5">
    <source>
        <dbReference type="EMBL" id="MBF0870751.1"/>
    </source>
</evidence>
<dbReference type="Proteomes" id="UP000661006">
    <property type="component" value="Unassembled WGS sequence"/>
</dbReference>
<feature type="signal peptide" evidence="3">
    <location>
        <begin position="1"/>
        <end position="22"/>
    </location>
</feature>
<dbReference type="EMBL" id="JABCQN010000003">
    <property type="protein sequence ID" value="MBF0870751.1"/>
    <property type="molecule type" value="Genomic_DNA"/>
</dbReference>
<dbReference type="RefSeq" id="WP_061933020.1">
    <property type="nucleotide sequence ID" value="NZ_JABCQN010000003.1"/>
</dbReference>
<evidence type="ECO:0000256" key="1">
    <source>
        <dbReference type="ARBA" id="ARBA00009387"/>
    </source>
</evidence>
<evidence type="ECO:0000256" key="3">
    <source>
        <dbReference type="SAM" id="SignalP"/>
    </source>
</evidence>
<evidence type="ECO:0000259" key="4">
    <source>
        <dbReference type="Pfam" id="PF01464"/>
    </source>
</evidence>
<reference evidence="5" key="2">
    <citation type="submission" date="2020-11" db="EMBL/GenBank/DDBJ databases">
        <title>Description of novel Gluconobacter species.</title>
        <authorList>
            <person name="Cleenwerck I."/>
            <person name="Cnockaert M."/>
            <person name="Borremans W."/>
            <person name="Wieme A.D."/>
            <person name="De Vuyst L."/>
            <person name="Vandamme P."/>
        </authorList>
    </citation>
    <scope>NUCLEOTIDE SEQUENCE</scope>
    <source>
        <strain evidence="5">R71697</strain>
    </source>
</reference>
<dbReference type="AlphaFoldDB" id="A0A9Q2FKX6"/>
<gene>
    <name evidence="5" type="ORF">HKD32_07795</name>
</gene>
<comment type="caution">
    <text evidence="5">The sequence shown here is derived from an EMBL/GenBank/DDBJ whole genome shotgun (WGS) entry which is preliminary data.</text>
</comment>
<feature type="chain" id="PRO_5040406216" evidence="3">
    <location>
        <begin position="23"/>
        <end position="280"/>
    </location>
</feature>
<dbReference type="InterPro" id="IPR023346">
    <property type="entry name" value="Lysozyme-like_dom_sf"/>
</dbReference>
<proteinExistence type="inferred from homology"/>
<organism evidence="5 6">
    <name type="scientific">Gluconobacter japonicus</name>
    <dbReference type="NCBI Taxonomy" id="376620"/>
    <lineage>
        <taxon>Bacteria</taxon>
        <taxon>Pseudomonadati</taxon>
        <taxon>Pseudomonadota</taxon>
        <taxon>Alphaproteobacteria</taxon>
        <taxon>Acetobacterales</taxon>
        <taxon>Acetobacteraceae</taxon>
        <taxon>Gluconobacter</taxon>
    </lineage>
</organism>
<dbReference type="Gene3D" id="1.10.530.10">
    <property type="match status" value="1"/>
</dbReference>
<dbReference type="GeneID" id="81474595"/>
<keyword evidence="3" id="KW-0732">Signal</keyword>
<dbReference type="InterPro" id="IPR008258">
    <property type="entry name" value="Transglycosylase_SLT_dom_1"/>
</dbReference>
<evidence type="ECO:0000313" key="6">
    <source>
        <dbReference type="Proteomes" id="UP000661006"/>
    </source>
</evidence>
<dbReference type="Pfam" id="PF01464">
    <property type="entry name" value="SLT"/>
    <property type="match status" value="1"/>
</dbReference>
<feature type="region of interest" description="Disordered" evidence="2">
    <location>
        <begin position="241"/>
        <end position="263"/>
    </location>
</feature>
<comment type="similarity">
    <text evidence="1">Belongs to the virb1 family.</text>
</comment>
<evidence type="ECO:0000256" key="2">
    <source>
        <dbReference type="SAM" id="MobiDB-lite"/>
    </source>
</evidence>
<name>A0A9Q2FKX6_GLUJA</name>
<reference evidence="5" key="1">
    <citation type="submission" date="2020-04" db="EMBL/GenBank/DDBJ databases">
        <authorList>
            <person name="Sombolestani A."/>
        </authorList>
    </citation>
    <scope>NUCLEOTIDE SEQUENCE</scope>
    <source>
        <strain evidence="5">R71697</strain>
    </source>
</reference>
<sequence>MTGKTLLLLFCIVLGLPKLGHANDWDVAGAVCHEAVADAERNTAIPSGLLNAISRVESGRRDPLSGQVVAWPWTVNAAGRGYFYGSKADAIAAVEEFRRAGIVSIDVGCMQINLHHHADAFASLEEAFDPFRNARYGALFLRNLFSQFHDWPAATAAYHSLTPSLGAEYEQHVMAVWNGKPDTYRPPDFLPQVVMTGTGPRVLMPEPTWHAPSQSQYAYPRPIPAPQRIQGGEVGRVVYGPPPRVIRRPENSGSNVSGAGRGRDLMSYRAAPVRLAWRQN</sequence>
<dbReference type="SUPFAM" id="SSF53955">
    <property type="entry name" value="Lysozyme-like"/>
    <property type="match status" value="1"/>
</dbReference>
<feature type="domain" description="Transglycosylase SLT" evidence="4">
    <location>
        <begin position="38"/>
        <end position="160"/>
    </location>
</feature>
<protein>
    <submittedName>
        <fullName evidence="5">Transglycosylase SLT domain-containing protein</fullName>
    </submittedName>
</protein>